<dbReference type="SUPFAM" id="SSF50249">
    <property type="entry name" value="Nucleic acid-binding proteins"/>
    <property type="match status" value="1"/>
</dbReference>
<dbReference type="InterPro" id="IPR012340">
    <property type="entry name" value="NA-bd_OB-fold"/>
</dbReference>
<organism evidence="1 2">
    <name type="scientific">Xyrichtys novacula</name>
    <name type="common">Pearly razorfish</name>
    <name type="synonym">Hemipteronotus novacula</name>
    <dbReference type="NCBI Taxonomy" id="13765"/>
    <lineage>
        <taxon>Eukaryota</taxon>
        <taxon>Metazoa</taxon>
        <taxon>Chordata</taxon>
        <taxon>Craniata</taxon>
        <taxon>Vertebrata</taxon>
        <taxon>Euteleostomi</taxon>
        <taxon>Actinopterygii</taxon>
        <taxon>Neopterygii</taxon>
        <taxon>Teleostei</taxon>
        <taxon>Neoteleostei</taxon>
        <taxon>Acanthomorphata</taxon>
        <taxon>Eupercaria</taxon>
        <taxon>Labriformes</taxon>
        <taxon>Labridae</taxon>
        <taxon>Xyrichtys</taxon>
    </lineage>
</organism>
<keyword evidence="2" id="KW-1185">Reference proteome</keyword>
<evidence type="ECO:0000313" key="1">
    <source>
        <dbReference type="EMBL" id="CAJ1053510.1"/>
    </source>
</evidence>
<accession>A0AAV1EXU2</accession>
<dbReference type="Gene3D" id="2.40.50.140">
    <property type="entry name" value="Nucleic acid-binding proteins"/>
    <property type="match status" value="1"/>
</dbReference>
<dbReference type="AlphaFoldDB" id="A0AAV1EXU2"/>
<sequence length="325" mass="35706">MALRKLLGSKPETPYAKLPPLHVVVLKLKDAPKVVAWDFKDTHVTPTCTKQNKIAVLSDGDSLTKITLYEAMASKVQEGHSYFMRGWTVTGSSAPYTLAVGTATQFFRGSDIYCSEDLHNRAETLLDPSTPLVDLRHCQQQQGLMSVQGEVAEVSSIRKVQSGRDAVPVKSIVLQQDNIKVTLSLWREAAMQPINVGEVLEVSHVKGRTTQYGIQMGTTNFTRIQKQQTLQQLTILGVLTKDDVPSCSTTPADTIIEVLLVTGSTLQIPETLWDPAFDDLILQAPLNVTAKVEAFPPPSYVAHSSAHRDGGIELDYWSAEYGASW</sequence>
<gene>
    <name evidence="1" type="ORF">XNOV1_A002975</name>
</gene>
<dbReference type="Proteomes" id="UP001178508">
    <property type="component" value="Chromosome 3"/>
</dbReference>
<protein>
    <submittedName>
        <fullName evidence="1">Uncharacterized protein LOC113030538</fullName>
    </submittedName>
</protein>
<reference evidence="1" key="1">
    <citation type="submission" date="2023-08" db="EMBL/GenBank/DDBJ databases">
        <authorList>
            <person name="Alioto T."/>
            <person name="Alioto T."/>
            <person name="Gomez Garrido J."/>
        </authorList>
    </citation>
    <scope>NUCLEOTIDE SEQUENCE</scope>
</reference>
<name>A0AAV1EXU2_XYRNO</name>
<dbReference type="EMBL" id="OY660866">
    <property type="protein sequence ID" value="CAJ1053510.1"/>
    <property type="molecule type" value="Genomic_DNA"/>
</dbReference>
<evidence type="ECO:0000313" key="2">
    <source>
        <dbReference type="Proteomes" id="UP001178508"/>
    </source>
</evidence>
<proteinExistence type="predicted"/>